<keyword evidence="3" id="KW-1185">Reference proteome</keyword>
<evidence type="ECO:0000256" key="1">
    <source>
        <dbReference type="SAM" id="Phobius"/>
    </source>
</evidence>
<reference evidence="2 3" key="1">
    <citation type="submission" date="2020-02" db="EMBL/GenBank/DDBJ databases">
        <authorList>
            <person name="Zheng R.K."/>
            <person name="Sun C.M."/>
        </authorList>
    </citation>
    <scope>NUCLEOTIDE SEQUENCE [LARGE SCALE GENOMIC DNA]</scope>
    <source>
        <strain evidence="3">rifampicinis</strain>
    </source>
</reference>
<evidence type="ECO:0000313" key="2">
    <source>
        <dbReference type="EMBL" id="QPC81112.1"/>
    </source>
</evidence>
<sequence>MTKTRRQQEREDQMQQPESAKSGIVARLAAGVRALAARFIALPRLVRIVLVAIFALGWVLLLFAPVDMIYFYNFFSMDTRILPSYVSAGIGLIVYLIGWYLLVGTIGQRLQPKLSSGIYIVLGIGVLLLDIILIISGLVIQATSY</sequence>
<feature type="transmembrane region" description="Helical" evidence="1">
    <location>
        <begin position="84"/>
        <end position="106"/>
    </location>
</feature>
<dbReference type="RefSeq" id="WP_195169185.1">
    <property type="nucleotide sequence ID" value="NZ_CP062983.1"/>
</dbReference>
<gene>
    <name evidence="2" type="ORF">G4Y79_15525</name>
</gene>
<dbReference type="Proteomes" id="UP000594468">
    <property type="component" value="Chromosome"/>
</dbReference>
<feature type="transmembrane region" description="Helical" evidence="1">
    <location>
        <begin position="48"/>
        <end position="72"/>
    </location>
</feature>
<feature type="transmembrane region" description="Helical" evidence="1">
    <location>
        <begin position="118"/>
        <end position="140"/>
    </location>
</feature>
<dbReference type="EMBL" id="CP062983">
    <property type="protein sequence ID" value="QPC81112.1"/>
    <property type="molecule type" value="Genomic_DNA"/>
</dbReference>
<keyword evidence="1" id="KW-1133">Transmembrane helix</keyword>
<proteinExistence type="predicted"/>
<keyword evidence="1" id="KW-0812">Transmembrane</keyword>
<name>A0A7S8E668_9CHLR</name>
<accession>A0A7S8E668</accession>
<keyword evidence="1" id="KW-0472">Membrane</keyword>
<protein>
    <submittedName>
        <fullName evidence="2">Uncharacterized protein</fullName>
    </submittedName>
</protein>
<dbReference type="KEGG" id="pmet:G4Y79_15525"/>
<dbReference type="AlphaFoldDB" id="A0A7S8E668"/>
<evidence type="ECO:0000313" key="3">
    <source>
        <dbReference type="Proteomes" id="UP000594468"/>
    </source>
</evidence>
<organism evidence="2 3">
    <name type="scientific">Phototrophicus methaneseepsis</name>
    <dbReference type="NCBI Taxonomy" id="2710758"/>
    <lineage>
        <taxon>Bacteria</taxon>
        <taxon>Bacillati</taxon>
        <taxon>Chloroflexota</taxon>
        <taxon>Candidatus Thermofontia</taxon>
        <taxon>Phototrophicales</taxon>
        <taxon>Phototrophicaceae</taxon>
        <taxon>Phototrophicus</taxon>
    </lineage>
</organism>